<protein>
    <submittedName>
        <fullName evidence="1">Uncharacterized protein</fullName>
    </submittedName>
</protein>
<sequence length="73" mass="8201">METRGSFSHPMNIISAESETSLFWWRGSNLPTISPLVGEMSRNDRGGMHSPIYARPAVTHPIHKIQSIRESPL</sequence>
<reference evidence="1 2" key="1">
    <citation type="submission" date="2018-06" db="EMBL/GenBank/DDBJ databases">
        <title>Whole Genome Sequence of an efficient microsymbiont, Rhizobium tropici.</title>
        <authorList>
            <person name="Srinivasan R."/>
            <person name="Singh H.V."/>
            <person name="Srivastava R."/>
            <person name="Kumari B."/>
            <person name="Radhakrishna A."/>
        </authorList>
    </citation>
    <scope>NUCLEOTIDE SEQUENCE [LARGE SCALE GENOMIC DNA]</scope>
    <source>
        <strain evidence="1 2">IGFRI Rhizo-19</strain>
    </source>
</reference>
<comment type="caution">
    <text evidence="1">The sequence shown here is derived from an EMBL/GenBank/DDBJ whole genome shotgun (WGS) entry which is preliminary data.</text>
</comment>
<evidence type="ECO:0000313" key="1">
    <source>
        <dbReference type="EMBL" id="RAX39677.1"/>
    </source>
</evidence>
<accession>A0A329Y8I4</accession>
<dbReference type="AlphaFoldDB" id="A0A329Y8I4"/>
<name>A0A329Y8I4_RHITR</name>
<evidence type="ECO:0000313" key="2">
    <source>
        <dbReference type="Proteomes" id="UP000251205"/>
    </source>
</evidence>
<dbReference type="Proteomes" id="UP000251205">
    <property type="component" value="Unassembled WGS sequence"/>
</dbReference>
<organism evidence="1 2">
    <name type="scientific">Rhizobium tropici</name>
    <dbReference type="NCBI Taxonomy" id="398"/>
    <lineage>
        <taxon>Bacteria</taxon>
        <taxon>Pseudomonadati</taxon>
        <taxon>Pseudomonadota</taxon>
        <taxon>Alphaproteobacteria</taxon>
        <taxon>Hyphomicrobiales</taxon>
        <taxon>Rhizobiaceae</taxon>
        <taxon>Rhizobium/Agrobacterium group</taxon>
        <taxon>Rhizobium</taxon>
    </lineage>
</organism>
<gene>
    <name evidence="1" type="ORF">DQ393_21775</name>
</gene>
<proteinExistence type="predicted"/>
<dbReference type="EMBL" id="QMKK01000046">
    <property type="protein sequence ID" value="RAX39677.1"/>
    <property type="molecule type" value="Genomic_DNA"/>
</dbReference>